<gene>
    <name evidence="1" type="ORF">CCHR01_03870</name>
</gene>
<reference evidence="1" key="1">
    <citation type="submission" date="2023-01" db="EMBL/GenBank/DDBJ databases">
        <title>Colletotrichum chrysophilum M932 genome sequence.</title>
        <authorList>
            <person name="Baroncelli R."/>
        </authorList>
    </citation>
    <scope>NUCLEOTIDE SEQUENCE</scope>
    <source>
        <strain evidence="1">M932</strain>
    </source>
</reference>
<dbReference type="AlphaFoldDB" id="A0AAD9EM73"/>
<dbReference type="EMBL" id="JAQOWY010000054">
    <property type="protein sequence ID" value="KAK1853443.1"/>
    <property type="molecule type" value="Genomic_DNA"/>
</dbReference>
<evidence type="ECO:0000313" key="2">
    <source>
        <dbReference type="Proteomes" id="UP001243330"/>
    </source>
</evidence>
<proteinExistence type="predicted"/>
<comment type="caution">
    <text evidence="1">The sequence shown here is derived from an EMBL/GenBank/DDBJ whole genome shotgun (WGS) entry which is preliminary data.</text>
</comment>
<dbReference type="Proteomes" id="UP001243330">
    <property type="component" value="Unassembled WGS sequence"/>
</dbReference>
<accession>A0AAD9EM73</accession>
<protein>
    <submittedName>
        <fullName evidence="1">Uncharacterized protein</fullName>
    </submittedName>
</protein>
<organism evidence="1 2">
    <name type="scientific">Colletotrichum chrysophilum</name>
    <dbReference type="NCBI Taxonomy" id="1836956"/>
    <lineage>
        <taxon>Eukaryota</taxon>
        <taxon>Fungi</taxon>
        <taxon>Dikarya</taxon>
        <taxon>Ascomycota</taxon>
        <taxon>Pezizomycotina</taxon>
        <taxon>Sordariomycetes</taxon>
        <taxon>Hypocreomycetidae</taxon>
        <taxon>Glomerellales</taxon>
        <taxon>Glomerellaceae</taxon>
        <taxon>Colletotrichum</taxon>
        <taxon>Colletotrichum gloeosporioides species complex</taxon>
    </lineage>
</organism>
<sequence>MTPYEALLHLRKESLVIKIAHQLICTRLLICKLKVLAS</sequence>
<name>A0AAD9EM73_9PEZI</name>
<evidence type="ECO:0000313" key="1">
    <source>
        <dbReference type="EMBL" id="KAK1853443.1"/>
    </source>
</evidence>
<keyword evidence="2" id="KW-1185">Reference proteome</keyword>